<feature type="compositionally biased region" description="Basic and acidic residues" evidence="1">
    <location>
        <begin position="283"/>
        <end position="293"/>
    </location>
</feature>
<dbReference type="EMBL" id="CADCWG010000043">
    <property type="protein sequence ID" value="CAA9539647.1"/>
    <property type="molecule type" value="Genomic_DNA"/>
</dbReference>
<protein>
    <submittedName>
        <fullName evidence="2">Lysophospholipase-like family protein</fullName>
    </submittedName>
</protein>
<feature type="compositionally biased region" description="Basic and acidic residues" evidence="1">
    <location>
        <begin position="180"/>
        <end position="189"/>
    </location>
</feature>
<sequence>GRDIRGGRAGGGRRPAAAGGRRLRGRRGEGHRPGRGAGRGRGARVPLAERRRHLGRRDRGGAGRRGLRRRRDQGEDGRPRLPGPPRPQLVGEAARRLRDQPRGREGHLRGRRLRGPDAVLPRREGGPHLPRPQGRGRRGRAVPVQAPGDRLRHHPRPDGALPPARPPLRDRPRRPRRRPGGPDEHEHPVLLRAGHAAALAGAVDRERDRRRGRAQQLPGLALRRPGLGAARVAHLRLPPRRARARGVRAPRPAHPRPRRPAGPARPDRDGGPQRLGHRGRRQLGADHRDPDPRRAHHRLRPRAGAERPPLRLGAQRGDGLLRRGRDHRRVGLRALRGALPREQAGAPDQDRGCPGATAGAV</sequence>
<organism evidence="2">
    <name type="scientific">uncultured Thermomicrobiales bacterium</name>
    <dbReference type="NCBI Taxonomy" id="1645740"/>
    <lineage>
        <taxon>Bacteria</taxon>
        <taxon>Pseudomonadati</taxon>
        <taxon>Thermomicrobiota</taxon>
        <taxon>Thermomicrobia</taxon>
        <taxon>Thermomicrobiales</taxon>
        <taxon>environmental samples</taxon>
    </lineage>
</organism>
<reference evidence="2" key="1">
    <citation type="submission" date="2020-02" db="EMBL/GenBank/DDBJ databases">
        <authorList>
            <person name="Meier V. D."/>
        </authorList>
    </citation>
    <scope>NUCLEOTIDE SEQUENCE</scope>
    <source>
        <strain evidence="2">AVDCRST_MAG49</strain>
    </source>
</reference>
<name>A0A6J4U5L1_9BACT</name>
<feature type="compositionally biased region" description="Basic residues" evidence="1">
    <location>
        <begin position="233"/>
        <end position="259"/>
    </location>
</feature>
<evidence type="ECO:0000256" key="1">
    <source>
        <dbReference type="SAM" id="MobiDB-lite"/>
    </source>
</evidence>
<feature type="compositionally biased region" description="Low complexity" evidence="1">
    <location>
        <begin position="332"/>
        <end position="341"/>
    </location>
</feature>
<evidence type="ECO:0000313" key="2">
    <source>
        <dbReference type="EMBL" id="CAA9539647.1"/>
    </source>
</evidence>
<feature type="compositionally biased region" description="Low complexity" evidence="1">
    <location>
        <begin position="190"/>
        <end position="202"/>
    </location>
</feature>
<feature type="region of interest" description="Disordered" evidence="1">
    <location>
        <begin position="1"/>
        <end position="361"/>
    </location>
</feature>
<feature type="non-terminal residue" evidence="2">
    <location>
        <position position="361"/>
    </location>
</feature>
<feature type="compositionally biased region" description="Basic and acidic residues" evidence="1">
    <location>
        <begin position="93"/>
        <end position="108"/>
    </location>
</feature>
<gene>
    <name evidence="2" type="ORF">AVDCRST_MAG49-715</name>
</gene>
<proteinExistence type="predicted"/>
<accession>A0A6J4U5L1</accession>
<feature type="compositionally biased region" description="Basic residues" evidence="1">
    <location>
        <begin position="322"/>
        <end position="331"/>
    </location>
</feature>
<feature type="compositionally biased region" description="Low complexity" evidence="1">
    <location>
        <begin position="217"/>
        <end position="232"/>
    </location>
</feature>
<dbReference type="AlphaFoldDB" id="A0A6J4U5L1"/>
<feature type="non-terminal residue" evidence="2">
    <location>
        <position position="1"/>
    </location>
</feature>